<name>A0ABU0H0B8_9HYPH</name>
<dbReference type="InterPro" id="IPR036259">
    <property type="entry name" value="MFS_trans_sf"/>
</dbReference>
<gene>
    <name evidence="6" type="ORF">QO014_000121</name>
</gene>
<evidence type="ECO:0000256" key="3">
    <source>
        <dbReference type="ARBA" id="ARBA00023136"/>
    </source>
</evidence>
<dbReference type="InterPro" id="IPR020846">
    <property type="entry name" value="MFS_dom"/>
</dbReference>
<evidence type="ECO:0000256" key="4">
    <source>
        <dbReference type="SAM" id="Phobius"/>
    </source>
</evidence>
<feature type="transmembrane region" description="Helical" evidence="4">
    <location>
        <begin position="184"/>
        <end position="206"/>
    </location>
</feature>
<feature type="transmembrane region" description="Helical" evidence="4">
    <location>
        <begin position="109"/>
        <end position="135"/>
    </location>
</feature>
<organism evidence="6 7">
    <name type="scientific">Kaistia dalseonensis</name>
    <dbReference type="NCBI Taxonomy" id="410840"/>
    <lineage>
        <taxon>Bacteria</taxon>
        <taxon>Pseudomonadati</taxon>
        <taxon>Pseudomonadota</taxon>
        <taxon>Alphaproteobacteria</taxon>
        <taxon>Hyphomicrobiales</taxon>
        <taxon>Kaistiaceae</taxon>
        <taxon>Kaistia</taxon>
    </lineage>
</organism>
<reference evidence="6 7" key="1">
    <citation type="submission" date="2023-07" db="EMBL/GenBank/DDBJ databases">
        <title>Genomic Encyclopedia of Type Strains, Phase IV (KMG-IV): sequencing the most valuable type-strain genomes for metagenomic binning, comparative biology and taxonomic classification.</title>
        <authorList>
            <person name="Goeker M."/>
        </authorList>
    </citation>
    <scope>NUCLEOTIDE SEQUENCE [LARGE SCALE GENOMIC DNA]</scope>
    <source>
        <strain evidence="6 7">B6-8</strain>
    </source>
</reference>
<feature type="transmembrane region" description="Helical" evidence="4">
    <location>
        <begin position="68"/>
        <end position="89"/>
    </location>
</feature>
<keyword evidence="1 4" id="KW-0812">Transmembrane</keyword>
<dbReference type="Proteomes" id="UP001241603">
    <property type="component" value="Unassembled WGS sequence"/>
</dbReference>
<evidence type="ECO:0000259" key="5">
    <source>
        <dbReference type="PROSITE" id="PS50850"/>
    </source>
</evidence>
<keyword evidence="3 4" id="KW-0472">Membrane</keyword>
<feature type="transmembrane region" description="Helical" evidence="4">
    <location>
        <begin position="235"/>
        <end position="261"/>
    </location>
</feature>
<feature type="domain" description="Major facilitator superfamily (MFS) profile" evidence="5">
    <location>
        <begin position="31"/>
        <end position="411"/>
    </location>
</feature>
<dbReference type="Gene3D" id="1.20.1250.20">
    <property type="entry name" value="MFS general substrate transporter like domains"/>
    <property type="match status" value="2"/>
</dbReference>
<dbReference type="EMBL" id="JAUSVO010000001">
    <property type="protein sequence ID" value="MDQ0435751.1"/>
    <property type="molecule type" value="Genomic_DNA"/>
</dbReference>
<keyword evidence="2 4" id="KW-1133">Transmembrane helix</keyword>
<dbReference type="InterPro" id="IPR011701">
    <property type="entry name" value="MFS"/>
</dbReference>
<dbReference type="SUPFAM" id="SSF103473">
    <property type="entry name" value="MFS general substrate transporter"/>
    <property type="match status" value="1"/>
</dbReference>
<dbReference type="PANTHER" id="PTHR43129:SF1">
    <property type="entry name" value="FOSMIDOMYCIN RESISTANCE PROTEIN"/>
    <property type="match status" value="1"/>
</dbReference>
<accession>A0ABU0H0B8</accession>
<feature type="transmembrane region" description="Helical" evidence="4">
    <location>
        <begin position="273"/>
        <end position="293"/>
    </location>
</feature>
<feature type="transmembrane region" description="Helical" evidence="4">
    <location>
        <begin position="300"/>
        <end position="316"/>
    </location>
</feature>
<evidence type="ECO:0000256" key="2">
    <source>
        <dbReference type="ARBA" id="ARBA00022989"/>
    </source>
</evidence>
<evidence type="ECO:0000256" key="1">
    <source>
        <dbReference type="ARBA" id="ARBA00022692"/>
    </source>
</evidence>
<keyword evidence="7" id="KW-1185">Reference proteome</keyword>
<dbReference type="PROSITE" id="PS50850">
    <property type="entry name" value="MFS"/>
    <property type="match status" value="1"/>
</dbReference>
<protein>
    <submittedName>
        <fullName evidence="6">FSR family fosmidomycin resistance protein-like MFS transporter</fullName>
    </submittedName>
</protein>
<feature type="transmembrane region" description="Helical" evidence="4">
    <location>
        <begin position="356"/>
        <end position="375"/>
    </location>
</feature>
<feature type="transmembrane region" description="Helical" evidence="4">
    <location>
        <begin position="156"/>
        <end position="178"/>
    </location>
</feature>
<proteinExistence type="predicted"/>
<sequence length="414" mass="44362">MSESAQAFTESEQALRPAPTNSIAERTAFGILIAISMSHLLNDLMQSVISAIYPILKIEFSLDFSQIGIIQLVFQLTASILQPIVGLYTDKRPLPFSLPIGMGFTLVGLLLMASASSYAVLLVSVALIGMGSSIFHPESSRVARMASGGRHGLAQSLFQVGGNFGSAIGPLLAAFIVLPRGQGAVAWFALVALAGMILLSRVGFWYRDHHRTHGARKKVVSNVKSLPRSVVTRSILILAALIFSKFFYMAALTSYYTFYLIDTFGVSVQSSQIYLFVFLGAVAVGTIAGGPIGDRFGRKFVIWFSILGVLPFTLLLPHANLFWTVALSIIIGLVLSSAFSAIIVYAQELIPGKVGLVSGLFFGFAFGMGGIGAAALGELADRTSITFVFQLCAFLPLIGLLTAFLPNVGEPHRR</sequence>
<feature type="transmembrane region" description="Helical" evidence="4">
    <location>
        <begin position="387"/>
        <end position="408"/>
    </location>
</feature>
<dbReference type="Pfam" id="PF07690">
    <property type="entry name" value="MFS_1"/>
    <property type="match status" value="1"/>
</dbReference>
<evidence type="ECO:0000313" key="7">
    <source>
        <dbReference type="Proteomes" id="UP001241603"/>
    </source>
</evidence>
<dbReference type="PANTHER" id="PTHR43129">
    <property type="entry name" value="FOSMIDOMYCIN RESISTANCE PROTEIN"/>
    <property type="match status" value="1"/>
</dbReference>
<feature type="transmembrane region" description="Helical" evidence="4">
    <location>
        <begin position="322"/>
        <end position="344"/>
    </location>
</feature>
<comment type="caution">
    <text evidence="6">The sequence shown here is derived from an EMBL/GenBank/DDBJ whole genome shotgun (WGS) entry which is preliminary data.</text>
</comment>
<evidence type="ECO:0000313" key="6">
    <source>
        <dbReference type="EMBL" id="MDQ0435751.1"/>
    </source>
</evidence>
<dbReference type="CDD" id="cd17478">
    <property type="entry name" value="MFS_FsR"/>
    <property type="match status" value="1"/>
</dbReference>